<reference evidence="1 2" key="1">
    <citation type="submission" date="2024-02" db="EMBL/GenBank/DDBJ databases">
        <title>Chromosome-scale genome assembly of the rough periwinkle Littorina saxatilis.</title>
        <authorList>
            <person name="De Jode A."/>
            <person name="Faria R."/>
            <person name="Formenti G."/>
            <person name="Sims Y."/>
            <person name="Smith T.P."/>
            <person name="Tracey A."/>
            <person name="Wood J.M.D."/>
            <person name="Zagrodzka Z.B."/>
            <person name="Johannesson K."/>
            <person name="Butlin R.K."/>
            <person name="Leder E.H."/>
        </authorList>
    </citation>
    <scope>NUCLEOTIDE SEQUENCE [LARGE SCALE GENOMIC DNA]</scope>
    <source>
        <strain evidence="1">Snail1</strain>
        <tissue evidence="1">Muscle</tissue>
    </source>
</reference>
<name>A0AAN9BN27_9CAEN</name>
<dbReference type="InterPro" id="IPR013320">
    <property type="entry name" value="ConA-like_dom_sf"/>
</dbReference>
<dbReference type="AlphaFoldDB" id="A0AAN9BN27"/>
<accession>A0AAN9BN27</accession>
<gene>
    <name evidence="1" type="ORF">V1264_015856</name>
</gene>
<protein>
    <recommendedName>
        <fullName evidence="3">Galectin</fullName>
    </recommendedName>
</protein>
<evidence type="ECO:0008006" key="3">
    <source>
        <dbReference type="Google" id="ProtNLM"/>
    </source>
</evidence>
<evidence type="ECO:0000313" key="2">
    <source>
        <dbReference type="Proteomes" id="UP001374579"/>
    </source>
</evidence>
<dbReference type="EMBL" id="JBAMIC010000004">
    <property type="protein sequence ID" value="KAK7108054.1"/>
    <property type="molecule type" value="Genomic_DNA"/>
</dbReference>
<comment type="caution">
    <text evidence="1">The sequence shown here is derived from an EMBL/GenBank/DDBJ whole genome shotgun (WGS) entry which is preliminary data.</text>
</comment>
<dbReference type="Gene3D" id="2.60.120.200">
    <property type="match status" value="1"/>
</dbReference>
<evidence type="ECO:0000313" key="1">
    <source>
        <dbReference type="EMBL" id="KAK7108054.1"/>
    </source>
</evidence>
<dbReference type="Proteomes" id="UP001374579">
    <property type="component" value="Unassembled WGS sequence"/>
</dbReference>
<sequence>MPQEVPVPYLRNLDKLVQTDSAKFTIRGHVHHLGYDDQTFTIEWRDEEDSLKSWNAPIGFTARVKCNGFATIWIQCKEIGNPMTLMLINKFEGIRKGKDFEVVFDVSAQTIQVLVNGQPLGDFRRIAQSPTTQYLGVTGDGLALFRPDVKVCQDADVAKRFVN</sequence>
<dbReference type="SUPFAM" id="SSF49899">
    <property type="entry name" value="Concanavalin A-like lectins/glucanases"/>
    <property type="match status" value="1"/>
</dbReference>
<proteinExistence type="predicted"/>
<keyword evidence="2" id="KW-1185">Reference proteome</keyword>
<organism evidence="1 2">
    <name type="scientific">Littorina saxatilis</name>
    <dbReference type="NCBI Taxonomy" id="31220"/>
    <lineage>
        <taxon>Eukaryota</taxon>
        <taxon>Metazoa</taxon>
        <taxon>Spiralia</taxon>
        <taxon>Lophotrochozoa</taxon>
        <taxon>Mollusca</taxon>
        <taxon>Gastropoda</taxon>
        <taxon>Caenogastropoda</taxon>
        <taxon>Littorinimorpha</taxon>
        <taxon>Littorinoidea</taxon>
        <taxon>Littorinidae</taxon>
        <taxon>Littorina</taxon>
    </lineage>
</organism>